<dbReference type="GO" id="GO:0005737">
    <property type="term" value="C:cytoplasm"/>
    <property type="evidence" value="ECO:0007669"/>
    <property type="project" value="TreeGrafter"/>
</dbReference>
<evidence type="ECO:0000256" key="1">
    <source>
        <dbReference type="ARBA" id="ARBA00022975"/>
    </source>
</evidence>
<evidence type="ECO:0000259" key="2">
    <source>
        <dbReference type="Pfam" id="PF12890"/>
    </source>
</evidence>
<reference evidence="3 4" key="1">
    <citation type="submission" date="2020-07" db="EMBL/GenBank/DDBJ databases">
        <authorList>
            <person name="Sun Q."/>
        </authorList>
    </citation>
    <scope>NUCLEOTIDE SEQUENCE [LARGE SCALE GENOMIC DNA]</scope>
    <source>
        <strain evidence="3 4">CGMCC 1.13654</strain>
    </source>
</reference>
<gene>
    <name evidence="3" type="ORF">HZF05_20680</name>
</gene>
<evidence type="ECO:0000313" key="4">
    <source>
        <dbReference type="Proteomes" id="UP000570166"/>
    </source>
</evidence>
<dbReference type="RefSeq" id="WP_160364346.1">
    <property type="nucleotide sequence ID" value="NZ_JACEIB010000027.1"/>
</dbReference>
<dbReference type="InterPro" id="IPR050138">
    <property type="entry name" value="DHOase/Allantoinase_Hydrolase"/>
</dbReference>
<dbReference type="AlphaFoldDB" id="A0A838LBB0"/>
<dbReference type="EMBL" id="JACEIB010000027">
    <property type="protein sequence ID" value="MBA2936504.1"/>
    <property type="molecule type" value="Genomic_DNA"/>
</dbReference>
<comment type="caution">
    <text evidence="3">The sequence shown here is derived from an EMBL/GenBank/DDBJ whole genome shotgun (WGS) entry which is preliminary data.</text>
</comment>
<dbReference type="InterPro" id="IPR024403">
    <property type="entry name" value="DHOase_cat"/>
</dbReference>
<organism evidence="3 4">
    <name type="scientific">Sphingomonas chungangi</name>
    <dbReference type="NCBI Taxonomy" id="2683589"/>
    <lineage>
        <taxon>Bacteria</taxon>
        <taxon>Pseudomonadati</taxon>
        <taxon>Pseudomonadota</taxon>
        <taxon>Alphaproteobacteria</taxon>
        <taxon>Sphingomonadales</taxon>
        <taxon>Sphingomonadaceae</taxon>
        <taxon>Sphingomonas</taxon>
    </lineage>
</organism>
<dbReference type="Proteomes" id="UP000570166">
    <property type="component" value="Unassembled WGS sequence"/>
</dbReference>
<dbReference type="GO" id="GO:0006221">
    <property type="term" value="P:pyrimidine nucleotide biosynthetic process"/>
    <property type="evidence" value="ECO:0007669"/>
    <property type="project" value="UniProtKB-KW"/>
</dbReference>
<dbReference type="GO" id="GO:0046872">
    <property type="term" value="F:metal ion binding"/>
    <property type="evidence" value="ECO:0007669"/>
    <property type="project" value="InterPro"/>
</dbReference>
<proteinExistence type="predicted"/>
<name>A0A838LBB0_9SPHN</name>
<dbReference type="InterPro" id="IPR011059">
    <property type="entry name" value="Metal-dep_hydrolase_composite"/>
</dbReference>
<dbReference type="InterPro" id="IPR032466">
    <property type="entry name" value="Metal_Hydrolase"/>
</dbReference>
<sequence>MNGVTKGTLAIRNGRIVDPVAGTVEEGGVLIKDGRIEAFGEIEHGVFRKSDVVADARGALIAPGLVDVGAFAIDPRAATAGGITTSLLMPDQAPPLDAPALIRQAASFPADAVSIVPFAAATRGLAGREMAEIGLMKRAGAVAVCTGRQWIADSELMARIMAYASAFDMIVITHAEDGGLVKGAVATDGEMASRLGLASAPAIAEAMAVARDLMLAEETGARLHFRQLSTARAFDLVRAAKKRGVAVTCGVSPAHFLLSDQAIGPFKTFARLSPPLRSEDDRKAVIEAVRDGTVDLIASAHDPRGPEAKRLPYVSAEPGMAGAETLLTLSLALVQEGVVTLPRLFDLLATAPAKLFGLEAGRMAIGAPADLILVDDGKPWKIVGDKLAGKAGNTPFDGLPVQGRVLKTIKGGQPIG</sequence>
<dbReference type="CDD" id="cd01317">
    <property type="entry name" value="DHOase_IIa"/>
    <property type="match status" value="1"/>
</dbReference>
<dbReference type="GO" id="GO:0004151">
    <property type="term" value="F:dihydroorotase activity"/>
    <property type="evidence" value="ECO:0007669"/>
    <property type="project" value="InterPro"/>
</dbReference>
<dbReference type="PANTHER" id="PTHR43668">
    <property type="entry name" value="ALLANTOINASE"/>
    <property type="match status" value="1"/>
</dbReference>
<keyword evidence="4" id="KW-1185">Reference proteome</keyword>
<dbReference type="GO" id="GO:0004038">
    <property type="term" value="F:allantoinase activity"/>
    <property type="evidence" value="ECO:0007669"/>
    <property type="project" value="TreeGrafter"/>
</dbReference>
<protein>
    <submittedName>
        <fullName evidence="3">Dihydroorotase</fullName>
    </submittedName>
</protein>
<accession>A0A838LBB0</accession>
<dbReference type="SUPFAM" id="SSF51556">
    <property type="entry name" value="Metallo-dependent hydrolases"/>
    <property type="match status" value="1"/>
</dbReference>
<keyword evidence="1" id="KW-0665">Pyrimidine biosynthesis</keyword>
<dbReference type="GO" id="GO:0006145">
    <property type="term" value="P:purine nucleobase catabolic process"/>
    <property type="evidence" value="ECO:0007669"/>
    <property type="project" value="TreeGrafter"/>
</dbReference>
<dbReference type="NCBIfam" id="TIGR00857">
    <property type="entry name" value="pyrC_multi"/>
    <property type="match status" value="1"/>
</dbReference>
<dbReference type="InterPro" id="IPR004722">
    <property type="entry name" value="DHOase"/>
</dbReference>
<feature type="domain" description="Dihydroorotase catalytic" evidence="2">
    <location>
        <begin position="75"/>
        <end position="230"/>
    </location>
</feature>
<dbReference type="SUPFAM" id="SSF51338">
    <property type="entry name" value="Composite domain of metallo-dependent hydrolases"/>
    <property type="match status" value="1"/>
</dbReference>
<evidence type="ECO:0000313" key="3">
    <source>
        <dbReference type="EMBL" id="MBA2936504.1"/>
    </source>
</evidence>
<dbReference type="Gene3D" id="3.20.20.140">
    <property type="entry name" value="Metal-dependent hydrolases"/>
    <property type="match status" value="1"/>
</dbReference>
<dbReference type="Pfam" id="PF12890">
    <property type="entry name" value="DHOase"/>
    <property type="match status" value="1"/>
</dbReference>
<dbReference type="PANTHER" id="PTHR43668:SF2">
    <property type="entry name" value="ALLANTOINASE"/>
    <property type="match status" value="1"/>
</dbReference>